<dbReference type="PROSITE" id="PS51782">
    <property type="entry name" value="LYSM"/>
    <property type="match status" value="1"/>
</dbReference>
<evidence type="ECO:0000259" key="1">
    <source>
        <dbReference type="PROSITE" id="PS51782"/>
    </source>
</evidence>
<organism evidence="2">
    <name type="scientific">mine drainage metagenome</name>
    <dbReference type="NCBI Taxonomy" id="410659"/>
    <lineage>
        <taxon>unclassified sequences</taxon>
        <taxon>metagenomes</taxon>
        <taxon>ecological metagenomes</taxon>
    </lineage>
</organism>
<dbReference type="PANTHER" id="PTHR34700">
    <property type="entry name" value="POTASSIUM BINDING PROTEIN KBP"/>
    <property type="match status" value="1"/>
</dbReference>
<accession>E6PJN8</accession>
<sequence length="394" mass="42520">MQCKLINHVAVAGLLLWSAAALAQTGATTPSATAPGIGSLPNYPVAPPQLAQAQAAAQQGIPVSELAPNAPQRYTIKRGDTLWGISGRYLKKPWNWPTLWGMNLAQIRNPHWIFPGQVLVLTIANGRATLALDNGQSVQGEAGIPTVTLEPHVISEALPPSGIPTLDPALIDPFLTRPLIVEPDELAKSPRIVALTPEHAMLSPGDRAYVRGPLGATTRFDVYRPGRPLLDPTTKKIIAYESEYLGAVELIRPPQGKDEVATVRVLSAVREMGVGDRLIAQPPRQFLNFTPHAPDKPVDGQIVSIYGDMRMAGKNSVVALNRGAEEGLERGDVLAILQGPREVTDTTLEDKPVIEIPARRIGLLMVFRTFHHVAYGLVLESDEPVVVADHVKQP</sequence>
<dbReference type="EMBL" id="CABM01000001">
    <property type="protein sequence ID" value="CBH95139.1"/>
    <property type="molecule type" value="Genomic_DNA"/>
</dbReference>
<dbReference type="PANTHER" id="PTHR34700:SF4">
    <property type="entry name" value="PHAGE-LIKE ELEMENT PBSX PROTEIN XKDP"/>
    <property type="match status" value="1"/>
</dbReference>
<dbReference type="SMART" id="SM00257">
    <property type="entry name" value="LysM"/>
    <property type="match status" value="1"/>
</dbReference>
<reference evidence="2" key="1">
    <citation type="submission" date="2009-10" db="EMBL/GenBank/DDBJ databases">
        <title>Diversity of trophic interactions inside an arsenic-rich microbial ecosystem.</title>
        <authorList>
            <person name="Bertin P.N."/>
            <person name="Heinrich-Salmeron A."/>
            <person name="Pelletier E."/>
            <person name="Goulhen-Chollet F."/>
            <person name="Arsene-Ploetze F."/>
            <person name="Gallien S."/>
            <person name="Calteau A."/>
            <person name="Vallenet D."/>
            <person name="Casiot C."/>
            <person name="Chane-Woon-Ming B."/>
            <person name="Giloteaux L."/>
            <person name="Barakat M."/>
            <person name="Bonnefoy V."/>
            <person name="Bruneel O."/>
            <person name="Chandler M."/>
            <person name="Cleiss J."/>
            <person name="Duran R."/>
            <person name="Elbaz-Poulichet F."/>
            <person name="Fonknechten N."/>
            <person name="Lauga B."/>
            <person name="Mornico D."/>
            <person name="Ortet P."/>
            <person name="Schaeffer C."/>
            <person name="Siguier P."/>
            <person name="Alexander Thil Smith A."/>
            <person name="Van Dorsselaer A."/>
            <person name="Weissenbach J."/>
            <person name="Medigue C."/>
            <person name="Le Paslier D."/>
        </authorList>
    </citation>
    <scope>NUCLEOTIDE SEQUENCE</scope>
</reference>
<dbReference type="InterPro" id="IPR018392">
    <property type="entry name" value="LysM"/>
</dbReference>
<name>E6PJN8_9ZZZZ</name>
<proteinExistence type="predicted"/>
<comment type="caution">
    <text evidence="2">The sequence shown here is derived from an EMBL/GenBank/DDBJ whole genome shotgun (WGS) entry which is preliminary data.</text>
</comment>
<dbReference type="InterPro" id="IPR036779">
    <property type="entry name" value="LysM_dom_sf"/>
</dbReference>
<dbReference type="SUPFAM" id="SSF54106">
    <property type="entry name" value="LysM domain"/>
    <property type="match status" value="1"/>
</dbReference>
<dbReference type="InterPro" id="IPR052196">
    <property type="entry name" value="Bact_Kbp"/>
</dbReference>
<gene>
    <name evidence="2" type="ORF">CARN2_0526</name>
</gene>
<dbReference type="CDD" id="cd00118">
    <property type="entry name" value="LysM"/>
    <property type="match status" value="1"/>
</dbReference>
<dbReference type="Gene3D" id="3.10.350.10">
    <property type="entry name" value="LysM domain"/>
    <property type="match status" value="1"/>
</dbReference>
<dbReference type="Pfam" id="PF01476">
    <property type="entry name" value="LysM"/>
    <property type="match status" value="1"/>
</dbReference>
<evidence type="ECO:0000313" key="2">
    <source>
        <dbReference type="EMBL" id="CBH95139.1"/>
    </source>
</evidence>
<protein>
    <recommendedName>
        <fullName evidence="1">LysM domain-containing protein</fullName>
    </recommendedName>
</protein>
<feature type="domain" description="LysM" evidence="1">
    <location>
        <begin position="72"/>
        <end position="121"/>
    </location>
</feature>
<dbReference type="AlphaFoldDB" id="E6PJN8"/>